<protein>
    <recommendedName>
        <fullName evidence="5">Amidohydrolase-related domain-containing protein</fullName>
    </recommendedName>
</protein>
<evidence type="ECO:0008006" key="5">
    <source>
        <dbReference type="Google" id="ProtNLM"/>
    </source>
</evidence>
<dbReference type="Proteomes" id="UP000321513">
    <property type="component" value="Unassembled WGS sequence"/>
</dbReference>
<dbReference type="GO" id="GO:0016810">
    <property type="term" value="F:hydrolase activity, acting on carbon-nitrogen (but not peptide) bonds"/>
    <property type="evidence" value="ECO:0007669"/>
    <property type="project" value="InterPro"/>
</dbReference>
<evidence type="ECO:0000259" key="1">
    <source>
        <dbReference type="Pfam" id="PF01979"/>
    </source>
</evidence>
<dbReference type="Gene3D" id="3.30.110.90">
    <property type="entry name" value="Amidohydrolase"/>
    <property type="match status" value="1"/>
</dbReference>
<evidence type="ECO:0000259" key="2">
    <source>
        <dbReference type="Pfam" id="PF12680"/>
    </source>
</evidence>
<dbReference type="Gene3D" id="3.10.450.50">
    <property type="match status" value="1"/>
</dbReference>
<dbReference type="Gene3D" id="2.30.40.10">
    <property type="entry name" value="Urease, subunit C, domain 1"/>
    <property type="match status" value="1"/>
</dbReference>
<dbReference type="SUPFAM" id="SSF54427">
    <property type="entry name" value="NTF2-like"/>
    <property type="match status" value="1"/>
</dbReference>
<dbReference type="InterPro" id="IPR051781">
    <property type="entry name" value="Metallo-dep_Hydrolase"/>
</dbReference>
<keyword evidence="4" id="KW-1185">Reference proteome</keyword>
<dbReference type="Gene3D" id="1.20.58.520">
    <property type="entry name" value="Amidohydrolase"/>
    <property type="match status" value="1"/>
</dbReference>
<evidence type="ECO:0000313" key="3">
    <source>
        <dbReference type="EMBL" id="GEO08277.1"/>
    </source>
</evidence>
<dbReference type="InterPro" id="IPR037401">
    <property type="entry name" value="SnoaL-like"/>
</dbReference>
<evidence type="ECO:0000313" key="4">
    <source>
        <dbReference type="Proteomes" id="UP000321513"/>
    </source>
</evidence>
<dbReference type="PANTHER" id="PTHR43135">
    <property type="entry name" value="ALPHA-D-RIBOSE 1-METHYLPHOSPHONATE 5-TRIPHOSPHATE DIPHOSPHATASE"/>
    <property type="match status" value="1"/>
</dbReference>
<organism evidence="3 4">
    <name type="scientific">Segetibacter aerophilus</name>
    <dbReference type="NCBI Taxonomy" id="670293"/>
    <lineage>
        <taxon>Bacteria</taxon>
        <taxon>Pseudomonadati</taxon>
        <taxon>Bacteroidota</taxon>
        <taxon>Chitinophagia</taxon>
        <taxon>Chitinophagales</taxon>
        <taxon>Chitinophagaceae</taxon>
        <taxon>Segetibacter</taxon>
    </lineage>
</organism>
<comment type="caution">
    <text evidence="3">The sequence shown here is derived from an EMBL/GenBank/DDBJ whole genome shotgun (WGS) entry which is preliminary data.</text>
</comment>
<reference evidence="3 4" key="1">
    <citation type="submission" date="2019-07" db="EMBL/GenBank/DDBJ databases">
        <title>Whole genome shotgun sequence of Segetibacter aerophilus NBRC 106135.</title>
        <authorList>
            <person name="Hosoyama A."/>
            <person name="Uohara A."/>
            <person name="Ohji S."/>
            <person name="Ichikawa N."/>
        </authorList>
    </citation>
    <scope>NUCLEOTIDE SEQUENCE [LARGE SCALE GENOMIC DNA]</scope>
    <source>
        <strain evidence="3 4">NBRC 106135</strain>
    </source>
</reference>
<sequence>MINLKKMIDAGVTIVAGTNAGNIGTQHATSFLSELKAMQKSGLTNWQILQSATINPAKIFNNKNNIGSISIGKKADMVLLNSNPIDNLENLTKINLVFNKGYAINPDTLVKETPLALVQRQLNAYNARNIDAFLEPYSEGVELYEFPQKLIGKGKENMRKEYSEMFNNLSNLHCEIKERIIQGNIIIDKESVSGIGKTKVEATAIYHIENNKIAKVYFVQ</sequence>
<dbReference type="PANTHER" id="PTHR43135:SF3">
    <property type="entry name" value="ALPHA-D-RIBOSE 1-METHYLPHOSPHONATE 5-TRIPHOSPHATE DIPHOSPHATASE"/>
    <property type="match status" value="1"/>
</dbReference>
<dbReference type="EMBL" id="BJYT01000002">
    <property type="protein sequence ID" value="GEO08277.1"/>
    <property type="molecule type" value="Genomic_DNA"/>
</dbReference>
<dbReference type="InterPro" id="IPR006680">
    <property type="entry name" value="Amidohydro-rel"/>
</dbReference>
<feature type="domain" description="SnoaL-like" evidence="2">
    <location>
        <begin position="118"/>
        <end position="215"/>
    </location>
</feature>
<dbReference type="Pfam" id="PF01979">
    <property type="entry name" value="Amidohydro_1"/>
    <property type="match status" value="1"/>
</dbReference>
<dbReference type="InterPro" id="IPR032466">
    <property type="entry name" value="Metal_Hydrolase"/>
</dbReference>
<dbReference type="InterPro" id="IPR011059">
    <property type="entry name" value="Metal-dep_hydrolase_composite"/>
</dbReference>
<dbReference type="AlphaFoldDB" id="A0A512B8X6"/>
<feature type="domain" description="Amidohydrolase-related" evidence="1">
    <location>
        <begin position="2"/>
        <end position="101"/>
    </location>
</feature>
<name>A0A512B8X6_9BACT</name>
<dbReference type="SUPFAM" id="SSF51556">
    <property type="entry name" value="Metallo-dependent hydrolases"/>
    <property type="match status" value="1"/>
</dbReference>
<dbReference type="RefSeq" id="WP_218029081.1">
    <property type="nucleotide sequence ID" value="NZ_BJYT01000002.1"/>
</dbReference>
<gene>
    <name evidence="3" type="ORF">SAE01_07730</name>
</gene>
<dbReference type="Pfam" id="PF12680">
    <property type="entry name" value="SnoaL_2"/>
    <property type="match status" value="1"/>
</dbReference>
<dbReference type="InterPro" id="IPR032710">
    <property type="entry name" value="NTF2-like_dom_sf"/>
</dbReference>
<accession>A0A512B8X6</accession>
<proteinExistence type="predicted"/>